<accession>A0A2T9Z912</accession>
<evidence type="ECO:0000313" key="2">
    <source>
        <dbReference type="Proteomes" id="UP000245609"/>
    </source>
</evidence>
<keyword evidence="2" id="KW-1185">Reference proteome</keyword>
<reference evidence="1 2" key="1">
    <citation type="journal article" date="2018" name="MBio">
        <title>Comparative Genomics Reveals the Core Gene Toolbox for the Fungus-Insect Symbiosis.</title>
        <authorList>
            <person name="Wang Y."/>
            <person name="Stata M."/>
            <person name="Wang W."/>
            <person name="Stajich J.E."/>
            <person name="White M.M."/>
            <person name="Moncalvo J.M."/>
        </authorList>
    </citation>
    <scope>NUCLEOTIDE SEQUENCE [LARGE SCALE GENOMIC DNA]</scope>
    <source>
        <strain evidence="1 2">SC-DP-2</strain>
    </source>
</reference>
<dbReference type="Proteomes" id="UP000245609">
    <property type="component" value="Unassembled WGS sequence"/>
</dbReference>
<proteinExistence type="predicted"/>
<comment type="caution">
    <text evidence="1">The sequence shown here is derived from an EMBL/GenBank/DDBJ whole genome shotgun (WGS) entry which is preliminary data.</text>
</comment>
<dbReference type="AlphaFoldDB" id="A0A2T9Z912"/>
<evidence type="ECO:0000313" key="1">
    <source>
        <dbReference type="EMBL" id="PVV01088.1"/>
    </source>
</evidence>
<name>A0A2T9Z912_9FUNG</name>
<organism evidence="1 2">
    <name type="scientific">Smittium megazygosporum</name>
    <dbReference type="NCBI Taxonomy" id="133381"/>
    <lineage>
        <taxon>Eukaryota</taxon>
        <taxon>Fungi</taxon>
        <taxon>Fungi incertae sedis</taxon>
        <taxon>Zoopagomycota</taxon>
        <taxon>Kickxellomycotina</taxon>
        <taxon>Harpellomycetes</taxon>
        <taxon>Harpellales</taxon>
        <taxon>Legeriomycetaceae</taxon>
        <taxon>Smittium</taxon>
    </lineage>
</organism>
<protein>
    <submittedName>
        <fullName evidence="1">Uncharacterized protein</fullName>
    </submittedName>
</protein>
<sequence>MKNIQELTLAASYCKKNATTTNYGNLNNKYQEASLRADIRPSIDLNLKQQYFKKALALETKKLRQPSHVSNFSLESEQSLKDTKIEAEKELDLRNTKMRKSFETAKQKYDEQHIVERVTDNYDSKRSGDQISLVESKEAQELSEKWTLGHQIEIEKVGHALDLNFEGNSNSTETIYKERFEARTRTGRGLNKFTHQNNPQLSYIVDSPLIIDSVETFIDFSEKPSTKKRLSVAKSVKSISKKTIMGIQHRIPKSKTMSIFENDTLQDDYEYLKVERQNRTKLTNLYLLSEININNVDQSYLHMPNVSSMRGRHSEDSRTYPTFVHISTQKNVPINKYQNIETDNSSDTLKNTVFLSPLTSNYIETQRYYYK</sequence>
<dbReference type="EMBL" id="MBFS01001385">
    <property type="protein sequence ID" value="PVV01088.1"/>
    <property type="molecule type" value="Genomic_DNA"/>
</dbReference>
<gene>
    <name evidence="1" type="ORF">BB560_004508</name>
</gene>